<accession>A0ACB0IX30</accession>
<dbReference type="Proteomes" id="UP001177021">
    <property type="component" value="Unassembled WGS sequence"/>
</dbReference>
<name>A0ACB0IX30_TRIPR</name>
<evidence type="ECO:0000313" key="1">
    <source>
        <dbReference type="EMBL" id="CAJ2635432.1"/>
    </source>
</evidence>
<comment type="caution">
    <text evidence="1">The sequence shown here is derived from an EMBL/GenBank/DDBJ whole genome shotgun (WGS) entry which is preliminary data.</text>
</comment>
<evidence type="ECO:0000313" key="2">
    <source>
        <dbReference type="Proteomes" id="UP001177021"/>
    </source>
</evidence>
<organism evidence="1 2">
    <name type="scientific">Trifolium pratense</name>
    <name type="common">Red clover</name>
    <dbReference type="NCBI Taxonomy" id="57577"/>
    <lineage>
        <taxon>Eukaryota</taxon>
        <taxon>Viridiplantae</taxon>
        <taxon>Streptophyta</taxon>
        <taxon>Embryophyta</taxon>
        <taxon>Tracheophyta</taxon>
        <taxon>Spermatophyta</taxon>
        <taxon>Magnoliopsida</taxon>
        <taxon>eudicotyledons</taxon>
        <taxon>Gunneridae</taxon>
        <taxon>Pentapetalae</taxon>
        <taxon>rosids</taxon>
        <taxon>fabids</taxon>
        <taxon>Fabales</taxon>
        <taxon>Fabaceae</taxon>
        <taxon>Papilionoideae</taxon>
        <taxon>50 kb inversion clade</taxon>
        <taxon>NPAAA clade</taxon>
        <taxon>Hologalegina</taxon>
        <taxon>IRL clade</taxon>
        <taxon>Trifolieae</taxon>
        <taxon>Trifolium</taxon>
    </lineage>
</organism>
<dbReference type="EMBL" id="CASHSV030000002">
    <property type="protein sequence ID" value="CAJ2635432.1"/>
    <property type="molecule type" value="Genomic_DNA"/>
</dbReference>
<proteinExistence type="predicted"/>
<reference evidence="1" key="1">
    <citation type="submission" date="2023-10" db="EMBL/GenBank/DDBJ databases">
        <authorList>
            <person name="Rodriguez Cubillos JULIANA M."/>
            <person name="De Vega J."/>
        </authorList>
    </citation>
    <scope>NUCLEOTIDE SEQUENCE</scope>
</reference>
<keyword evidence="2" id="KW-1185">Reference proteome</keyword>
<gene>
    <name evidence="1" type="ORF">MILVUS5_LOCUS6116</name>
</gene>
<sequence length="114" mass="13162">MTCMAMDCACLTLRFGIFSLFLDSIFCYCEACACFMHPIRFVMAISFGALVIQFGCLACNMNIVSIWCSVTSLSLRTYFLKINLDLMPWLHCYWLNFIWMFIRSLVKVTVGEKC</sequence>
<protein>
    <submittedName>
        <fullName evidence="1">Uncharacterized protein</fullName>
    </submittedName>
</protein>